<proteinExistence type="predicted"/>
<dbReference type="Pfam" id="PF13367">
    <property type="entry name" value="PrsW-protease"/>
    <property type="match status" value="1"/>
</dbReference>
<feature type="transmembrane region" description="Helical" evidence="1">
    <location>
        <begin position="192"/>
        <end position="213"/>
    </location>
</feature>
<protein>
    <submittedName>
        <fullName evidence="2">PrsW family intramembrane metalloprotease</fullName>
    </submittedName>
</protein>
<reference evidence="2 3" key="1">
    <citation type="submission" date="2020-02" db="EMBL/GenBank/DDBJ databases">
        <title>Full genome sequence of Nocardioides sp. R-3366.</title>
        <authorList>
            <person name="Im W.-T."/>
        </authorList>
    </citation>
    <scope>NUCLEOTIDE SEQUENCE [LARGE SCALE GENOMIC DNA]</scope>
    <source>
        <strain evidence="2 3">R-3366</strain>
    </source>
</reference>
<feature type="transmembrane region" description="Helical" evidence="1">
    <location>
        <begin position="297"/>
        <end position="316"/>
    </location>
</feature>
<feature type="transmembrane region" description="Helical" evidence="1">
    <location>
        <begin position="91"/>
        <end position="113"/>
    </location>
</feature>
<keyword evidence="1" id="KW-0812">Transmembrane</keyword>
<dbReference type="EMBL" id="CP049257">
    <property type="protein sequence ID" value="QIG42130.1"/>
    <property type="molecule type" value="Genomic_DNA"/>
</dbReference>
<name>A0A6G6WAR6_9ACTN</name>
<dbReference type="GO" id="GO:0008237">
    <property type="term" value="F:metallopeptidase activity"/>
    <property type="evidence" value="ECO:0007669"/>
    <property type="project" value="UniProtKB-KW"/>
</dbReference>
<dbReference type="AlphaFoldDB" id="A0A6G6WAR6"/>
<keyword evidence="3" id="KW-1185">Reference proteome</keyword>
<dbReference type="PANTHER" id="PTHR36844:SF1">
    <property type="entry name" value="PROTEASE PRSW"/>
    <property type="match status" value="1"/>
</dbReference>
<dbReference type="KEGG" id="nano:G5V58_04520"/>
<keyword evidence="2" id="KW-0645">Protease</keyword>
<organism evidence="2 3">
    <name type="scientific">Nocardioides anomalus</name>
    <dbReference type="NCBI Taxonomy" id="2712223"/>
    <lineage>
        <taxon>Bacteria</taxon>
        <taxon>Bacillati</taxon>
        <taxon>Actinomycetota</taxon>
        <taxon>Actinomycetes</taxon>
        <taxon>Propionibacteriales</taxon>
        <taxon>Nocardioidaceae</taxon>
        <taxon>Nocardioides</taxon>
    </lineage>
</organism>
<dbReference type="GO" id="GO:0006508">
    <property type="term" value="P:proteolysis"/>
    <property type="evidence" value="ECO:0007669"/>
    <property type="project" value="UniProtKB-KW"/>
</dbReference>
<sequence>MNAAYASGTAGSCCSVLGSLEWSTGGGVISCSLTRATVRRAGAPEPGPRLPSVAKGPRRDSRAFTIIVSVLVCLGALPMLLIIALSSAPGIAVLATVLAAVPVVPLVLCYLWLDRYEPEPRRLLLLGLLWGAFAATFGALVVQGIGGLFAGVTDEVSLALIAPVTEEFSKGLFLILLLWWRRAELDGVLDGIVYAGMVGIGFAFTENILYLGAAYNGTDGSAPGGLAGVTGTFVVRCLFSPFAHPLFTAFTGIGVGIAVTTRNPALRWLAPLGGYCCAVLAHATWNGSTIFGFQGFVGAYFLIMVPAFAGLIWLGVWSRRSERRMLTAALGDAAQRGLFPATDIGWVVDLRARRAARAYAKQIGGKAGEEQMRDYQQAAIELGFLHHRYLRGTAPRDYAARGQDFLALINSIRPAIAFPGQVVPTR</sequence>
<accession>A0A6G6WAR6</accession>
<evidence type="ECO:0000313" key="2">
    <source>
        <dbReference type="EMBL" id="QIG42130.1"/>
    </source>
</evidence>
<feature type="transmembrane region" description="Helical" evidence="1">
    <location>
        <begin position="266"/>
        <end position="285"/>
    </location>
</feature>
<dbReference type="InterPro" id="IPR026898">
    <property type="entry name" value="PrsW"/>
</dbReference>
<evidence type="ECO:0000256" key="1">
    <source>
        <dbReference type="SAM" id="Phobius"/>
    </source>
</evidence>
<dbReference type="PANTHER" id="PTHR36844">
    <property type="entry name" value="PROTEASE PRSW"/>
    <property type="match status" value="1"/>
</dbReference>
<gene>
    <name evidence="2" type="ORF">G5V58_04520</name>
</gene>
<feature type="transmembrane region" description="Helical" evidence="1">
    <location>
        <begin position="125"/>
        <end position="150"/>
    </location>
</feature>
<keyword evidence="1" id="KW-0472">Membrane</keyword>
<keyword evidence="2" id="KW-0482">Metalloprotease</keyword>
<feature type="transmembrane region" description="Helical" evidence="1">
    <location>
        <begin position="233"/>
        <end position="259"/>
    </location>
</feature>
<feature type="transmembrane region" description="Helical" evidence="1">
    <location>
        <begin position="156"/>
        <end position="180"/>
    </location>
</feature>
<keyword evidence="2" id="KW-0378">Hydrolase</keyword>
<feature type="transmembrane region" description="Helical" evidence="1">
    <location>
        <begin position="63"/>
        <end position="85"/>
    </location>
</feature>
<keyword evidence="1" id="KW-1133">Transmembrane helix</keyword>
<dbReference type="Proteomes" id="UP000502996">
    <property type="component" value="Chromosome"/>
</dbReference>
<evidence type="ECO:0000313" key="3">
    <source>
        <dbReference type="Proteomes" id="UP000502996"/>
    </source>
</evidence>